<evidence type="ECO:0000256" key="5">
    <source>
        <dbReference type="ARBA" id="ARBA00023136"/>
    </source>
</evidence>
<feature type="transmembrane region" description="Helical" evidence="6">
    <location>
        <begin position="70"/>
        <end position="88"/>
    </location>
</feature>
<comment type="similarity">
    <text evidence="2">Belongs to the acetate uptake transporter (AceTr) (TC 2.A.96) family.</text>
</comment>
<evidence type="ECO:0000256" key="4">
    <source>
        <dbReference type="ARBA" id="ARBA00022989"/>
    </source>
</evidence>
<dbReference type="PANTHER" id="PTHR30178:SF3">
    <property type="entry name" value="SUCCINATE-ACETATE_PROTON SYMPORTER SATP"/>
    <property type="match status" value="1"/>
</dbReference>
<dbReference type="NCBIfam" id="NF038013">
    <property type="entry name" value="AceTr_1"/>
    <property type="match status" value="1"/>
</dbReference>
<evidence type="ECO:0000256" key="3">
    <source>
        <dbReference type="ARBA" id="ARBA00022692"/>
    </source>
</evidence>
<evidence type="ECO:0000256" key="2">
    <source>
        <dbReference type="ARBA" id="ARBA00005587"/>
    </source>
</evidence>
<feature type="transmembrane region" description="Helical" evidence="6">
    <location>
        <begin position="94"/>
        <end position="114"/>
    </location>
</feature>
<dbReference type="InterPro" id="IPR047622">
    <property type="entry name" value="GPR1_FUN34_YAAH"/>
</dbReference>
<dbReference type="GO" id="GO:0005886">
    <property type="term" value="C:plasma membrane"/>
    <property type="evidence" value="ECO:0007669"/>
    <property type="project" value="TreeGrafter"/>
</dbReference>
<gene>
    <name evidence="7" type="ORF">SAMN05661003_101278</name>
</gene>
<keyword evidence="3 6" id="KW-0812">Transmembrane</keyword>
<proteinExistence type="inferred from homology"/>
<comment type="subcellular location">
    <subcellularLocation>
        <location evidence="1">Membrane</location>
        <topology evidence="1">Multi-pass membrane protein</topology>
    </subcellularLocation>
</comment>
<dbReference type="OrthoDB" id="9787939at2"/>
<accession>A0A1G6XIS0</accession>
<dbReference type="GO" id="GO:0071422">
    <property type="term" value="P:succinate transmembrane transport"/>
    <property type="evidence" value="ECO:0007669"/>
    <property type="project" value="TreeGrafter"/>
</dbReference>
<reference evidence="8" key="1">
    <citation type="submission" date="2016-10" db="EMBL/GenBank/DDBJ databases">
        <authorList>
            <person name="Varghese N."/>
            <person name="Submissions S."/>
        </authorList>
    </citation>
    <scope>NUCLEOTIDE SEQUENCE [LARGE SCALE GENOMIC DNA]</scope>
    <source>
        <strain evidence="8">DSM 8987</strain>
    </source>
</reference>
<keyword evidence="5 6" id="KW-0472">Membrane</keyword>
<keyword evidence="4 6" id="KW-1133">Transmembrane helix</keyword>
<feature type="transmembrane region" description="Helical" evidence="6">
    <location>
        <begin position="121"/>
        <end position="143"/>
    </location>
</feature>
<dbReference type="EMBL" id="FNAQ01000001">
    <property type="protein sequence ID" value="SDD77693.1"/>
    <property type="molecule type" value="Genomic_DNA"/>
</dbReference>
<feature type="transmembrane region" description="Helical" evidence="6">
    <location>
        <begin position="181"/>
        <end position="202"/>
    </location>
</feature>
<evidence type="ECO:0000313" key="7">
    <source>
        <dbReference type="EMBL" id="SDD77693.1"/>
    </source>
</evidence>
<evidence type="ECO:0000256" key="1">
    <source>
        <dbReference type="ARBA" id="ARBA00004141"/>
    </source>
</evidence>
<keyword evidence="8" id="KW-1185">Reference proteome</keyword>
<dbReference type="GO" id="GO:0015360">
    <property type="term" value="F:acetate:proton symporter activity"/>
    <property type="evidence" value="ECO:0007669"/>
    <property type="project" value="TreeGrafter"/>
</dbReference>
<dbReference type="Pfam" id="PF01184">
    <property type="entry name" value="Gpr1_Fun34_YaaH"/>
    <property type="match status" value="1"/>
</dbReference>
<feature type="transmembrane region" description="Helical" evidence="6">
    <location>
        <begin position="155"/>
        <end position="174"/>
    </location>
</feature>
<name>A0A1G6XIS0_9BACT</name>
<organism evidence="7 8">
    <name type="scientific">Desulfuromonas thiophila</name>
    <dbReference type="NCBI Taxonomy" id="57664"/>
    <lineage>
        <taxon>Bacteria</taxon>
        <taxon>Pseudomonadati</taxon>
        <taxon>Thermodesulfobacteriota</taxon>
        <taxon>Desulfuromonadia</taxon>
        <taxon>Desulfuromonadales</taxon>
        <taxon>Desulfuromonadaceae</taxon>
        <taxon>Desulfuromonas</taxon>
    </lineage>
</organism>
<dbReference type="PROSITE" id="PS01114">
    <property type="entry name" value="GPR1_FUN34_YAAH"/>
    <property type="match status" value="1"/>
</dbReference>
<dbReference type="RefSeq" id="WP_092075847.1">
    <property type="nucleotide sequence ID" value="NZ_OY759968.1"/>
</dbReference>
<evidence type="ECO:0008006" key="9">
    <source>
        <dbReference type="Google" id="ProtNLM"/>
    </source>
</evidence>
<feature type="transmembrane region" description="Helical" evidence="6">
    <location>
        <begin position="222"/>
        <end position="245"/>
    </location>
</feature>
<evidence type="ECO:0000256" key="6">
    <source>
        <dbReference type="SAM" id="Phobius"/>
    </source>
</evidence>
<dbReference type="Proteomes" id="UP000243205">
    <property type="component" value="Unassembled WGS sequence"/>
</dbReference>
<dbReference type="PANTHER" id="PTHR30178">
    <property type="entry name" value="INNER MEMBRANE PROTEIN YAAH"/>
    <property type="match status" value="1"/>
</dbReference>
<sequence length="253" mass="27211">MGQPSDPANRPSRTTTVVKPFRVNWPDTSLLQQVLRAPLPSRERPASPLALPDNATACLLTDHTANPAPLGLLGFGMTTLLLGLHHAGFFPLDAMLLAMGIFCGGLGQILVGVMEWNRNNCFGATAFTSYGLFWLSLVALILLPATGLITASSPFAMGFYLSIWGLFSAVLFLASFRLSRALQLVFGSLMLLFFLLAAADFSGNASLERIAGYEGICCGLSALYAGLGQMLNEVFCASLVPLGLYREPFSRRR</sequence>
<dbReference type="InterPro" id="IPR047623">
    <property type="entry name" value="SatP"/>
</dbReference>
<dbReference type="STRING" id="57664.SAMN05661003_101278"/>
<dbReference type="InterPro" id="IPR000791">
    <property type="entry name" value="Gpr1/Fun34/SatP-like"/>
</dbReference>
<evidence type="ECO:0000313" key="8">
    <source>
        <dbReference type="Proteomes" id="UP000243205"/>
    </source>
</evidence>
<dbReference type="AlphaFoldDB" id="A0A1G6XIS0"/>
<protein>
    <recommendedName>
        <fullName evidence="9">GPR1/FUN34/yaaH family protein</fullName>
    </recommendedName>
</protein>